<dbReference type="AlphaFoldDB" id="A0AAU8VJQ6"/>
<name>A0AAU8VJQ6_9FLAO</name>
<dbReference type="SUPFAM" id="SSF52833">
    <property type="entry name" value="Thioredoxin-like"/>
    <property type="match status" value="1"/>
</dbReference>
<dbReference type="Proteomes" id="UP000190848">
    <property type="component" value="Chromosome"/>
</dbReference>
<dbReference type="Pfam" id="PF14595">
    <property type="entry name" value="Thioredoxin_9"/>
    <property type="match status" value="1"/>
</dbReference>
<evidence type="ECO:0008006" key="3">
    <source>
        <dbReference type="Google" id="ProtNLM"/>
    </source>
</evidence>
<organism evidence="1 2">
    <name type="scientific">Elizabethkingia anophelis</name>
    <dbReference type="NCBI Taxonomy" id="1117645"/>
    <lineage>
        <taxon>Bacteria</taxon>
        <taxon>Pseudomonadati</taxon>
        <taxon>Bacteroidota</taxon>
        <taxon>Flavobacteriia</taxon>
        <taxon>Flavobacteriales</taxon>
        <taxon>Weeksellaceae</taxon>
        <taxon>Elizabethkingia</taxon>
    </lineage>
</organism>
<evidence type="ECO:0000313" key="1">
    <source>
        <dbReference type="EMBL" id="AQX03590.1"/>
    </source>
</evidence>
<proteinExistence type="predicted"/>
<accession>A0AAU8VJQ6</accession>
<dbReference type="EMBL" id="CP016374">
    <property type="protein sequence ID" value="AQX03590.1"/>
    <property type="molecule type" value="Genomic_DNA"/>
</dbReference>
<dbReference type="Gene3D" id="3.40.30.10">
    <property type="entry name" value="Glutaredoxin"/>
    <property type="match status" value="1"/>
</dbReference>
<sequence>MEIYWEKAVTYEGYFEIISKKEKLEIKQEMKEKYLDSIKRSKFLIKNYIPNRDQIKKRQKKEFIGKILIIAEGWCGDCSQSIPIINQFFSKENQVRIIFRDENQSLMKNFLTNGSEAIPIVIFLDDRYNVISHWGPRTIAGTEILLNHKKSGKFNKSSFLLDLHNYYESNKGFDIIDEILLKI</sequence>
<protein>
    <recommendedName>
        <fullName evidence="3">Thioredoxin family protein</fullName>
    </recommendedName>
</protein>
<reference evidence="1 2" key="1">
    <citation type="submission" date="2016-07" db="EMBL/GenBank/DDBJ databases">
        <title>Revisiting the taxonomy of the Elizabethkingia Genus using Whole-Genome Sequencing, Optical Mapping, and MALDI-TOF, along with proposal of three novel Elizabethkingia species: Elizabethkingia bruuniana sp. nov., Elizabethkingia ursingii sp. nov., and Elizabethkingia occulta sp. nov.</title>
        <authorList>
            <person name="Nicholson A.C."/>
        </authorList>
    </citation>
    <scope>NUCLEOTIDE SEQUENCE [LARGE SCALE GENOMIC DNA]</scope>
    <source>
        <strain evidence="1 2">F3201</strain>
    </source>
</reference>
<evidence type="ECO:0000313" key="2">
    <source>
        <dbReference type="Proteomes" id="UP000190848"/>
    </source>
</evidence>
<gene>
    <name evidence="1" type="ORF">BBD32_12565</name>
</gene>
<dbReference type="InterPro" id="IPR036249">
    <property type="entry name" value="Thioredoxin-like_sf"/>
</dbReference>